<accession>A0ABS9X540</accession>
<organism evidence="3 4">
    <name type="scientific">Colwellia maritima</name>
    <dbReference type="NCBI Taxonomy" id="2912588"/>
    <lineage>
        <taxon>Bacteria</taxon>
        <taxon>Pseudomonadati</taxon>
        <taxon>Pseudomonadota</taxon>
        <taxon>Gammaproteobacteria</taxon>
        <taxon>Alteromonadales</taxon>
        <taxon>Colwelliaceae</taxon>
        <taxon>Colwellia</taxon>
    </lineage>
</organism>
<feature type="transmembrane region" description="Helical" evidence="1">
    <location>
        <begin position="186"/>
        <end position="203"/>
    </location>
</feature>
<dbReference type="Proteomes" id="UP001139646">
    <property type="component" value="Unassembled WGS sequence"/>
</dbReference>
<sequence>MQPKPSLISAKVDSYQSRNDDGGFTTMYNVLMRYQYQVRGHSYTGQRVKIMNDEASSDSSQAYDLLAKIQHENRVNNGITIWVNPSDNQDSIYDRTLGLRFLIIMTLFSCVFMMAGLGVMSYSRKKKERIPDNIDPDKPWTSRIQWASPVIYSDAQESVKYAWFFAIFASIFFGMFSIALFGQHPVATVFSILFLIAPLWLILRAKRIQNEWRYFDKVPLTLSTYPGMIGGKVKGCLIVPGKNSGIGKYSATLNCTKYWHTRHGSERKSHQSIIYTDKQKLLAKPGVSGGKIDFDFTVPENLNQVPRVIAIISGQ</sequence>
<evidence type="ECO:0000313" key="3">
    <source>
        <dbReference type="EMBL" id="MCI2285344.1"/>
    </source>
</evidence>
<dbReference type="InterPro" id="IPR021994">
    <property type="entry name" value="DUF3592"/>
</dbReference>
<keyword evidence="1" id="KW-0812">Transmembrane</keyword>
<feature type="domain" description="DUF3592" evidence="2">
    <location>
        <begin position="14"/>
        <end position="96"/>
    </location>
</feature>
<feature type="transmembrane region" description="Helical" evidence="1">
    <location>
        <begin position="97"/>
        <end position="120"/>
    </location>
</feature>
<evidence type="ECO:0000313" key="4">
    <source>
        <dbReference type="Proteomes" id="UP001139646"/>
    </source>
</evidence>
<keyword evidence="1" id="KW-1133">Transmembrane helix</keyword>
<evidence type="ECO:0000256" key="1">
    <source>
        <dbReference type="SAM" id="Phobius"/>
    </source>
</evidence>
<keyword evidence="1" id="KW-0472">Membrane</keyword>
<name>A0ABS9X540_9GAMM</name>
<protein>
    <submittedName>
        <fullName evidence="3">DUF3592 domain-containing protein</fullName>
    </submittedName>
</protein>
<reference evidence="3" key="1">
    <citation type="submission" date="2022-01" db="EMBL/GenBank/DDBJ databases">
        <title>Colwellia maritima, isolated from seawater.</title>
        <authorList>
            <person name="Kristyanto S."/>
            <person name="Jung J."/>
            <person name="Jeon C.O."/>
        </authorList>
    </citation>
    <scope>NUCLEOTIDE SEQUENCE</scope>
    <source>
        <strain evidence="3">MSW7</strain>
    </source>
</reference>
<keyword evidence="4" id="KW-1185">Reference proteome</keyword>
<gene>
    <name evidence="3" type="ORF">L3081_20610</name>
</gene>
<dbReference type="RefSeq" id="WP_242288229.1">
    <property type="nucleotide sequence ID" value="NZ_JAKKSL010000005.1"/>
</dbReference>
<dbReference type="EMBL" id="JAKKSL010000005">
    <property type="protein sequence ID" value="MCI2285344.1"/>
    <property type="molecule type" value="Genomic_DNA"/>
</dbReference>
<feature type="transmembrane region" description="Helical" evidence="1">
    <location>
        <begin position="161"/>
        <end position="180"/>
    </location>
</feature>
<comment type="caution">
    <text evidence="3">The sequence shown here is derived from an EMBL/GenBank/DDBJ whole genome shotgun (WGS) entry which is preliminary data.</text>
</comment>
<evidence type="ECO:0000259" key="2">
    <source>
        <dbReference type="Pfam" id="PF12158"/>
    </source>
</evidence>
<dbReference type="Pfam" id="PF12158">
    <property type="entry name" value="DUF3592"/>
    <property type="match status" value="1"/>
</dbReference>
<proteinExistence type="predicted"/>